<feature type="signal peptide" evidence="1">
    <location>
        <begin position="1"/>
        <end position="29"/>
    </location>
</feature>
<keyword evidence="3" id="KW-1185">Reference proteome</keyword>
<comment type="caution">
    <text evidence="2">The sequence shown here is derived from an EMBL/GenBank/DDBJ whole genome shotgun (WGS) entry which is preliminary data.</text>
</comment>
<dbReference type="Pfam" id="PF01042">
    <property type="entry name" value="Ribonuc_L-PSP"/>
    <property type="match status" value="1"/>
</dbReference>
<dbReference type="InterPro" id="IPR035959">
    <property type="entry name" value="RutC-like_sf"/>
</dbReference>
<accession>A0ABU1MNR0</accession>
<dbReference type="Proteomes" id="UP001184150">
    <property type="component" value="Unassembled WGS sequence"/>
</dbReference>
<dbReference type="EMBL" id="JAVDRD010000007">
    <property type="protein sequence ID" value="MDR6511983.1"/>
    <property type="molecule type" value="Genomic_DNA"/>
</dbReference>
<sequence length="176" mass="18236">MPKPKFLRHLWAWPLLALTLLALARPAAAAPAAQIVRHPAPDPAAPILVGVTLPAGTQTLVLSGQVPPVIDAKADRASVAAYGDTATQTVGVFRKIEAALKQQGLALGEVVKLTVYLVGDPAKGGKLDFAGFSQGYAQFFGTAQQPNKVARTTVQVAALANPGFLVEIEATAAKVP</sequence>
<gene>
    <name evidence="2" type="ORF">J2792_002866</name>
</gene>
<protein>
    <submittedName>
        <fullName evidence="2">Enamine deaminase RidA (YjgF/YER057c/UK114 family)</fullName>
    </submittedName>
</protein>
<name>A0ABU1MNR0_9SPHN</name>
<dbReference type="PANTHER" id="PTHR11803:SF59">
    <property type="entry name" value="ENDORIBONUCLEASE"/>
    <property type="match status" value="1"/>
</dbReference>
<proteinExistence type="predicted"/>
<reference evidence="2 3" key="1">
    <citation type="submission" date="2023-07" db="EMBL/GenBank/DDBJ databases">
        <title>Sorghum-associated microbial communities from plants grown in Nebraska, USA.</title>
        <authorList>
            <person name="Schachtman D."/>
        </authorList>
    </citation>
    <scope>NUCLEOTIDE SEQUENCE [LARGE SCALE GENOMIC DNA]</scope>
    <source>
        <strain evidence="2 3">DS1027</strain>
    </source>
</reference>
<feature type="chain" id="PRO_5045571602" evidence="1">
    <location>
        <begin position="30"/>
        <end position="176"/>
    </location>
</feature>
<dbReference type="InterPro" id="IPR006175">
    <property type="entry name" value="YjgF/YER057c/UK114"/>
</dbReference>
<dbReference type="CDD" id="cd06151">
    <property type="entry name" value="YjgF_YER057c_UK114_like_3"/>
    <property type="match status" value="1"/>
</dbReference>
<evidence type="ECO:0000256" key="1">
    <source>
        <dbReference type="SAM" id="SignalP"/>
    </source>
</evidence>
<organism evidence="2 3">
    <name type="scientific">Novosphingobium capsulatum</name>
    <dbReference type="NCBI Taxonomy" id="13688"/>
    <lineage>
        <taxon>Bacteria</taxon>
        <taxon>Pseudomonadati</taxon>
        <taxon>Pseudomonadota</taxon>
        <taxon>Alphaproteobacteria</taxon>
        <taxon>Sphingomonadales</taxon>
        <taxon>Sphingomonadaceae</taxon>
        <taxon>Novosphingobium</taxon>
    </lineage>
</organism>
<evidence type="ECO:0000313" key="2">
    <source>
        <dbReference type="EMBL" id="MDR6511983.1"/>
    </source>
</evidence>
<evidence type="ECO:0000313" key="3">
    <source>
        <dbReference type="Proteomes" id="UP001184150"/>
    </source>
</evidence>
<dbReference type="PANTHER" id="PTHR11803">
    <property type="entry name" value="2-IMINOBUTANOATE/2-IMINOPROPANOATE DEAMINASE RIDA"/>
    <property type="match status" value="1"/>
</dbReference>
<keyword evidence="1" id="KW-0732">Signal</keyword>
<dbReference type="Gene3D" id="3.30.1330.40">
    <property type="entry name" value="RutC-like"/>
    <property type="match status" value="1"/>
</dbReference>
<dbReference type="SUPFAM" id="SSF55298">
    <property type="entry name" value="YjgF-like"/>
    <property type="match status" value="1"/>
</dbReference>
<dbReference type="RefSeq" id="WP_169050179.1">
    <property type="nucleotide sequence ID" value="NZ_JAVDRD010000007.1"/>
</dbReference>